<dbReference type="EMBL" id="CP060696">
    <property type="protein sequence ID" value="QNO17660.1"/>
    <property type="molecule type" value="Genomic_DNA"/>
</dbReference>
<keyword evidence="7" id="KW-1185">Reference proteome</keyword>
<dbReference type="RefSeq" id="WP_212506723.1">
    <property type="nucleotide sequence ID" value="NZ_CP060696.1"/>
</dbReference>
<dbReference type="KEGG" id="caml:H6X83_12125"/>
<evidence type="ECO:0000256" key="4">
    <source>
        <dbReference type="PROSITE-ProRule" id="PRU00335"/>
    </source>
</evidence>
<dbReference type="Proteomes" id="UP000516046">
    <property type="component" value="Chromosome"/>
</dbReference>
<dbReference type="InterPro" id="IPR050109">
    <property type="entry name" value="HTH-type_TetR-like_transc_reg"/>
</dbReference>
<dbReference type="InterPro" id="IPR009057">
    <property type="entry name" value="Homeodomain-like_sf"/>
</dbReference>
<gene>
    <name evidence="6" type="ORF">H6X83_12125</name>
</gene>
<dbReference type="Gene3D" id="1.10.357.10">
    <property type="entry name" value="Tetracycline Repressor, domain 2"/>
    <property type="match status" value="1"/>
</dbReference>
<keyword evidence="1" id="KW-0805">Transcription regulation</keyword>
<dbReference type="PANTHER" id="PTHR30055:SF234">
    <property type="entry name" value="HTH-TYPE TRANSCRIPTIONAL REGULATOR BETI"/>
    <property type="match status" value="1"/>
</dbReference>
<sequence length="214" mass="24707">MKRNTKEEILIEALKLFACRGYEGVTVRDIAEKLHIRQSSLYKHYKSKQDIFDSIVKQMNEENRVEMEKLSVPHGDIVESARAFGSAAVETIEHYGEALFLYWTCDEYASCFRRMLILEQFCSPEMAQLYQEFLGQGVIDYMTQLFAEMTRQGYFYPADPEQMAFELYSPIFMLMSIFDAAGDREAAVQRLRQQIRAFAEHYAVSGGLHSQGGN</sequence>
<evidence type="ECO:0000256" key="2">
    <source>
        <dbReference type="ARBA" id="ARBA00023125"/>
    </source>
</evidence>
<dbReference type="SUPFAM" id="SSF46689">
    <property type="entry name" value="Homeodomain-like"/>
    <property type="match status" value="1"/>
</dbReference>
<evidence type="ECO:0000313" key="6">
    <source>
        <dbReference type="EMBL" id="QNO17660.1"/>
    </source>
</evidence>
<protein>
    <submittedName>
        <fullName evidence="6">TetR/AcrR family transcriptional regulator</fullName>
    </submittedName>
</protein>
<dbReference type="AlphaFoldDB" id="A0A7G9WG48"/>
<evidence type="ECO:0000313" key="7">
    <source>
        <dbReference type="Proteomes" id="UP000516046"/>
    </source>
</evidence>
<dbReference type="GO" id="GO:0003700">
    <property type="term" value="F:DNA-binding transcription factor activity"/>
    <property type="evidence" value="ECO:0007669"/>
    <property type="project" value="TreeGrafter"/>
</dbReference>
<dbReference type="PROSITE" id="PS50977">
    <property type="entry name" value="HTH_TETR_2"/>
    <property type="match status" value="1"/>
</dbReference>
<organism evidence="6 7">
    <name type="scientific">Caproicibacterium amylolyticum</name>
    <dbReference type="NCBI Taxonomy" id="2766537"/>
    <lineage>
        <taxon>Bacteria</taxon>
        <taxon>Bacillati</taxon>
        <taxon>Bacillota</taxon>
        <taxon>Clostridia</taxon>
        <taxon>Eubacteriales</taxon>
        <taxon>Oscillospiraceae</taxon>
        <taxon>Caproicibacterium</taxon>
    </lineage>
</organism>
<evidence type="ECO:0000259" key="5">
    <source>
        <dbReference type="PROSITE" id="PS50977"/>
    </source>
</evidence>
<evidence type="ECO:0000256" key="1">
    <source>
        <dbReference type="ARBA" id="ARBA00023015"/>
    </source>
</evidence>
<dbReference type="SUPFAM" id="SSF48498">
    <property type="entry name" value="Tetracyclin repressor-like, C-terminal domain"/>
    <property type="match status" value="1"/>
</dbReference>
<dbReference type="Pfam" id="PF00440">
    <property type="entry name" value="TetR_N"/>
    <property type="match status" value="1"/>
</dbReference>
<dbReference type="InterPro" id="IPR001647">
    <property type="entry name" value="HTH_TetR"/>
</dbReference>
<dbReference type="PANTHER" id="PTHR30055">
    <property type="entry name" value="HTH-TYPE TRANSCRIPTIONAL REGULATOR RUTR"/>
    <property type="match status" value="1"/>
</dbReference>
<keyword evidence="2 4" id="KW-0238">DNA-binding</keyword>
<feature type="DNA-binding region" description="H-T-H motif" evidence="4">
    <location>
        <begin position="26"/>
        <end position="45"/>
    </location>
</feature>
<dbReference type="GO" id="GO:0000976">
    <property type="term" value="F:transcription cis-regulatory region binding"/>
    <property type="evidence" value="ECO:0007669"/>
    <property type="project" value="TreeGrafter"/>
</dbReference>
<dbReference type="InterPro" id="IPR036271">
    <property type="entry name" value="Tet_transcr_reg_TetR-rel_C_sf"/>
</dbReference>
<evidence type="ECO:0000256" key="3">
    <source>
        <dbReference type="ARBA" id="ARBA00023163"/>
    </source>
</evidence>
<proteinExistence type="predicted"/>
<keyword evidence="3" id="KW-0804">Transcription</keyword>
<accession>A0A7G9WG48</accession>
<dbReference type="PRINTS" id="PR00455">
    <property type="entry name" value="HTHTETR"/>
</dbReference>
<feature type="domain" description="HTH tetR-type" evidence="5">
    <location>
        <begin position="3"/>
        <end position="63"/>
    </location>
</feature>
<name>A0A7G9WG48_9FIRM</name>
<reference evidence="6 7" key="1">
    <citation type="submission" date="2020-08" db="EMBL/GenBank/DDBJ databases">
        <authorList>
            <person name="Ren C."/>
            <person name="Gu Y."/>
            <person name="Xu Y."/>
        </authorList>
    </citation>
    <scope>NUCLEOTIDE SEQUENCE [LARGE SCALE GENOMIC DNA]</scope>
    <source>
        <strain evidence="6 7">LBM18003</strain>
    </source>
</reference>